<name>B1IEW7_CLOBK</name>
<accession>B1IEW7</accession>
<evidence type="ECO:0000259" key="5">
    <source>
        <dbReference type="PROSITE" id="PS01124"/>
    </source>
</evidence>
<evidence type="ECO:0000256" key="3">
    <source>
        <dbReference type="ARBA" id="ARBA00023163"/>
    </source>
</evidence>
<organism evidence="6 7">
    <name type="scientific">Clostridium botulinum (strain Okra / Type B1)</name>
    <dbReference type="NCBI Taxonomy" id="498213"/>
    <lineage>
        <taxon>Bacteria</taxon>
        <taxon>Bacillati</taxon>
        <taxon>Bacillota</taxon>
        <taxon>Clostridia</taxon>
        <taxon>Eubacteriales</taxon>
        <taxon>Clostridiaceae</taxon>
        <taxon>Clostridium</taxon>
    </lineage>
</organism>
<keyword evidence="4" id="KW-0812">Transmembrane</keyword>
<dbReference type="KEGG" id="cbb:CLD_0445"/>
<dbReference type="GO" id="GO:0043565">
    <property type="term" value="F:sequence-specific DNA binding"/>
    <property type="evidence" value="ECO:0007669"/>
    <property type="project" value="InterPro"/>
</dbReference>
<protein>
    <submittedName>
        <fullName evidence="6">Transcriptional regulator, AraC family</fullName>
    </submittedName>
</protein>
<dbReference type="EMBL" id="CP000939">
    <property type="protein sequence ID" value="ACA45186.1"/>
    <property type="molecule type" value="Genomic_DNA"/>
</dbReference>
<keyword evidence="2" id="KW-0238">DNA-binding</keyword>
<dbReference type="InterPro" id="IPR053142">
    <property type="entry name" value="PchR_regulatory_protein"/>
</dbReference>
<gene>
    <name evidence="6" type="ordered locus">CLD_0445</name>
</gene>
<dbReference type="GO" id="GO:0003700">
    <property type="term" value="F:DNA-binding transcription factor activity"/>
    <property type="evidence" value="ECO:0007669"/>
    <property type="project" value="InterPro"/>
</dbReference>
<dbReference type="PANTHER" id="PTHR47893">
    <property type="entry name" value="REGULATORY PROTEIN PCHR"/>
    <property type="match status" value="1"/>
</dbReference>
<dbReference type="InterPro" id="IPR020449">
    <property type="entry name" value="Tscrpt_reg_AraC-type_HTH"/>
</dbReference>
<dbReference type="HOGENOM" id="CLU_052345_4_3_9"/>
<feature type="domain" description="HTH araC/xylS-type" evidence="5">
    <location>
        <begin position="269"/>
        <end position="371"/>
    </location>
</feature>
<evidence type="ECO:0000313" key="7">
    <source>
        <dbReference type="Proteomes" id="UP000008541"/>
    </source>
</evidence>
<dbReference type="SMART" id="SM00342">
    <property type="entry name" value="HTH_ARAC"/>
    <property type="match status" value="1"/>
</dbReference>
<dbReference type="AlphaFoldDB" id="B1IEW7"/>
<evidence type="ECO:0000313" key="6">
    <source>
        <dbReference type="EMBL" id="ACA45186.1"/>
    </source>
</evidence>
<dbReference type="PROSITE" id="PS01124">
    <property type="entry name" value="HTH_ARAC_FAMILY_2"/>
    <property type="match status" value="1"/>
</dbReference>
<dbReference type="InterPro" id="IPR018062">
    <property type="entry name" value="HTH_AraC-typ_CS"/>
</dbReference>
<dbReference type="PROSITE" id="PS00041">
    <property type="entry name" value="HTH_ARAC_FAMILY_1"/>
    <property type="match status" value="1"/>
</dbReference>
<dbReference type="PRINTS" id="PR00032">
    <property type="entry name" value="HTHARAC"/>
</dbReference>
<evidence type="ECO:0000256" key="1">
    <source>
        <dbReference type="ARBA" id="ARBA00023015"/>
    </source>
</evidence>
<evidence type="ECO:0000256" key="2">
    <source>
        <dbReference type="ARBA" id="ARBA00023125"/>
    </source>
</evidence>
<keyword evidence="1" id="KW-0805">Transcription regulation</keyword>
<proteinExistence type="predicted"/>
<dbReference type="SUPFAM" id="SSF46689">
    <property type="entry name" value="Homeodomain-like"/>
    <property type="match status" value="1"/>
</dbReference>
<feature type="transmembrane region" description="Helical" evidence="4">
    <location>
        <begin position="12"/>
        <end position="30"/>
    </location>
</feature>
<dbReference type="InterPro" id="IPR018060">
    <property type="entry name" value="HTH_AraC"/>
</dbReference>
<dbReference type="Proteomes" id="UP000008541">
    <property type="component" value="Chromosome"/>
</dbReference>
<dbReference type="Gene3D" id="1.10.10.60">
    <property type="entry name" value="Homeodomain-like"/>
    <property type="match status" value="2"/>
</dbReference>
<dbReference type="InterPro" id="IPR009057">
    <property type="entry name" value="Homeodomain-like_sf"/>
</dbReference>
<keyword evidence="4" id="KW-0472">Membrane</keyword>
<sequence length="374" mass="44265">MELNLELLSKMNYFINVLFIFTVLKLKLFWNNLKQIFIKNNLILKKKGFKSMKIDETMKVIKKFALQLNCKEYDYGNGRIYRLPTENGDSWFVEVHPADGLLLSDAYFSLLKPLTYVYTIPENHILICSLYSGNITIVENGKKSKRLYQGMHFFVNKGKQIKIIINTDEPVWYTFALVLEAFIIKYIKDFSSQPSYILSKEILLKQNYFNTAELLMIFEQLKYAIRNCDLPYMYYIGKVYEIFAIIIRNLENEEYLNIPRHNHLSYQNKQFMWILKTEIDKNILNPPTIEEMKNIAEMSESKLRRCFKATYGKTIYEYIKYKKMEQAIRFLSHDEMSIHNISTTLGYESASKFSAAFKKIYGITPSAFRKSFNL</sequence>
<dbReference type="Pfam" id="PF12833">
    <property type="entry name" value="HTH_18"/>
    <property type="match status" value="1"/>
</dbReference>
<evidence type="ECO:0000256" key="4">
    <source>
        <dbReference type="SAM" id="Phobius"/>
    </source>
</evidence>
<keyword evidence="4" id="KW-1133">Transmembrane helix</keyword>
<dbReference type="PANTHER" id="PTHR47893:SF1">
    <property type="entry name" value="REGULATORY PROTEIN PCHR"/>
    <property type="match status" value="1"/>
</dbReference>
<reference evidence="6 7" key="1">
    <citation type="journal article" date="2007" name="PLoS ONE">
        <title>Analysis of the neurotoxin complex genes in Clostridium botulinum A1-A4 and B1 strains: BoNT/A3, /Ba4 and /B1 clusters are located within plasmids.</title>
        <authorList>
            <person name="Smith T.J."/>
            <person name="Hill K.K."/>
            <person name="Foley B.T."/>
            <person name="Detter J.C."/>
            <person name="Munk A.C."/>
            <person name="Bruce D.C."/>
            <person name="Doggett N.A."/>
            <person name="Smith L.A."/>
            <person name="Marks J.D."/>
            <person name="Xie G."/>
            <person name="Brettin T.S."/>
        </authorList>
    </citation>
    <scope>NUCLEOTIDE SEQUENCE [LARGE SCALE GENOMIC DNA]</scope>
    <source>
        <strain evidence="7">Okra / Type B1</strain>
    </source>
</reference>
<keyword evidence="3" id="KW-0804">Transcription</keyword>